<sequence length="374" mass="41767">MFRRLSSSLPRDPEFPADLEKLGYAINEKDQIRSIANPEQEFHFFISKNERVREVQREAMDTCIRRELATRFKAAGLDTTRLPLGSGPTDPHVPILTSTNLATAKRIILYFGESMQDLGIFAYRIVGQESIASGSALNLIQDIQSSKDGADTAIIIANTGQLLWNRRNQRALTMTSWNGLPRKTGVSGPVRIDAIKNHIPGNEGVKEHVASVFAAVEKLARDDVAVDIIGIGEGAEEAVEYMDQNWERWEGKVRAVCVGMGFVWSVGDQVQNRRFRDFWSRRSRAYLIHNEPVETPLNGRAQLGCNCFSSGEATFTESIMPRAYKSMLAFFQMVNDIPGYFEAEVEPQGDDSSRYVNWEEGVRSGVRAESPAAA</sequence>
<dbReference type="InterPro" id="IPR048263">
    <property type="entry name" value="Arb2"/>
</dbReference>
<reference evidence="2 3" key="1">
    <citation type="submission" date="2024-09" db="EMBL/GenBank/DDBJ databases">
        <title>Rethinking Asexuality: The Enigmatic Case of Functional Sexual Genes in Lepraria (Stereocaulaceae).</title>
        <authorList>
            <person name="Doellman M."/>
            <person name="Sun Y."/>
            <person name="Barcenas-Pena A."/>
            <person name="Lumbsch H.T."/>
            <person name="Grewe F."/>
        </authorList>
    </citation>
    <scope>NUCLEOTIDE SEQUENCE [LARGE SCALE GENOMIC DNA]</scope>
    <source>
        <strain evidence="2 3">Mercado 3170</strain>
    </source>
</reference>
<dbReference type="PANTHER" id="PTHR21357:SF4">
    <property type="entry name" value="FAM172 FAMILY PROTEIN HOMOLOG CG10038"/>
    <property type="match status" value="1"/>
</dbReference>
<proteinExistence type="predicted"/>
<gene>
    <name evidence="2" type="ORF">N7G274_009411</name>
</gene>
<evidence type="ECO:0000313" key="3">
    <source>
        <dbReference type="Proteomes" id="UP001590950"/>
    </source>
</evidence>
<dbReference type="InterPro" id="IPR053858">
    <property type="entry name" value="Arb2_dom"/>
</dbReference>
<dbReference type="Pfam" id="PF22749">
    <property type="entry name" value="Arb2"/>
    <property type="match status" value="1"/>
</dbReference>
<organism evidence="2 3">
    <name type="scientific">Stereocaulon virgatum</name>
    <dbReference type="NCBI Taxonomy" id="373712"/>
    <lineage>
        <taxon>Eukaryota</taxon>
        <taxon>Fungi</taxon>
        <taxon>Dikarya</taxon>
        <taxon>Ascomycota</taxon>
        <taxon>Pezizomycotina</taxon>
        <taxon>Lecanoromycetes</taxon>
        <taxon>OSLEUM clade</taxon>
        <taxon>Lecanoromycetidae</taxon>
        <taxon>Lecanorales</taxon>
        <taxon>Lecanorineae</taxon>
        <taxon>Stereocaulaceae</taxon>
        <taxon>Stereocaulon</taxon>
    </lineage>
</organism>
<evidence type="ECO:0000259" key="1">
    <source>
        <dbReference type="Pfam" id="PF22749"/>
    </source>
</evidence>
<evidence type="ECO:0000313" key="2">
    <source>
        <dbReference type="EMBL" id="KAL2037936.1"/>
    </source>
</evidence>
<feature type="domain" description="Arb2" evidence="1">
    <location>
        <begin position="15"/>
        <end position="293"/>
    </location>
</feature>
<dbReference type="PANTHER" id="PTHR21357">
    <property type="entry name" value="FAM172 FAMILY PROTEIN HOMOLOG CG10038"/>
    <property type="match status" value="1"/>
</dbReference>
<protein>
    <recommendedName>
        <fullName evidence="1">Arb2 domain-containing protein</fullName>
    </recommendedName>
</protein>
<dbReference type="Proteomes" id="UP001590950">
    <property type="component" value="Unassembled WGS sequence"/>
</dbReference>
<comment type="caution">
    <text evidence="2">The sequence shown here is derived from an EMBL/GenBank/DDBJ whole genome shotgun (WGS) entry which is preliminary data.</text>
</comment>
<name>A0ABR3ZYW2_9LECA</name>
<keyword evidence="3" id="KW-1185">Reference proteome</keyword>
<accession>A0ABR3ZYW2</accession>
<dbReference type="EMBL" id="JBEFKJ010000036">
    <property type="protein sequence ID" value="KAL2037936.1"/>
    <property type="molecule type" value="Genomic_DNA"/>
</dbReference>